<evidence type="ECO:0000313" key="3">
    <source>
        <dbReference type="Proteomes" id="UP000808337"/>
    </source>
</evidence>
<accession>A0A9D7SRJ5</accession>
<dbReference type="Proteomes" id="UP000808337">
    <property type="component" value="Unassembled WGS sequence"/>
</dbReference>
<evidence type="ECO:0000256" key="1">
    <source>
        <dbReference type="SAM" id="SignalP"/>
    </source>
</evidence>
<keyword evidence="1" id="KW-0732">Signal</keyword>
<feature type="chain" id="PRO_5039194799" evidence="1">
    <location>
        <begin position="20"/>
        <end position="73"/>
    </location>
</feature>
<comment type="caution">
    <text evidence="2">The sequence shown here is derived from an EMBL/GenBank/DDBJ whole genome shotgun (WGS) entry which is preliminary data.</text>
</comment>
<name>A0A9D7SRJ5_9BACT</name>
<evidence type="ECO:0000313" key="2">
    <source>
        <dbReference type="EMBL" id="MBK9980819.1"/>
    </source>
</evidence>
<gene>
    <name evidence="2" type="ORF">IPP15_00085</name>
</gene>
<proteinExistence type="predicted"/>
<protein>
    <submittedName>
        <fullName evidence="2">Uncharacterized protein</fullName>
    </submittedName>
</protein>
<dbReference type="AlphaFoldDB" id="A0A9D7SRJ5"/>
<sequence length="73" mass="8093">MKLPTILALLFSSLAYLHAQEVTLTIHVLYDGEKPKSAGKSTVYFSDGQMVATNGKGVLSRNTYRFNTISKNR</sequence>
<dbReference type="EMBL" id="JADKGY010000001">
    <property type="protein sequence ID" value="MBK9980819.1"/>
    <property type="molecule type" value="Genomic_DNA"/>
</dbReference>
<feature type="signal peptide" evidence="1">
    <location>
        <begin position="1"/>
        <end position="19"/>
    </location>
</feature>
<organism evidence="2 3">
    <name type="scientific">Candidatus Opimibacter skivensis</name>
    <dbReference type="NCBI Taxonomy" id="2982028"/>
    <lineage>
        <taxon>Bacteria</taxon>
        <taxon>Pseudomonadati</taxon>
        <taxon>Bacteroidota</taxon>
        <taxon>Saprospiria</taxon>
        <taxon>Saprospirales</taxon>
        <taxon>Saprospiraceae</taxon>
        <taxon>Candidatus Opimibacter</taxon>
    </lineage>
</organism>
<reference evidence="2 3" key="1">
    <citation type="submission" date="2020-10" db="EMBL/GenBank/DDBJ databases">
        <title>Connecting structure to function with the recovery of over 1000 high-quality activated sludge metagenome-assembled genomes encoding full-length rRNA genes using long-read sequencing.</title>
        <authorList>
            <person name="Singleton C.M."/>
            <person name="Petriglieri F."/>
            <person name="Kristensen J.M."/>
            <person name="Kirkegaard R.H."/>
            <person name="Michaelsen T.Y."/>
            <person name="Andersen M.H."/>
            <person name="Karst S.M."/>
            <person name="Dueholm M.S."/>
            <person name="Nielsen P.H."/>
            <person name="Albertsen M."/>
        </authorList>
    </citation>
    <scope>NUCLEOTIDE SEQUENCE [LARGE SCALE GENOMIC DNA]</scope>
    <source>
        <strain evidence="2">Ribe_18-Q3-R11-54_MAXAC.273</strain>
    </source>
</reference>